<organism evidence="3 4">
    <name type="scientific">Acinetobacter bereziniae</name>
    <name type="common">Acinetobacter genomosp. 10</name>
    <dbReference type="NCBI Taxonomy" id="106648"/>
    <lineage>
        <taxon>Bacteria</taxon>
        <taxon>Pseudomonadati</taxon>
        <taxon>Pseudomonadota</taxon>
        <taxon>Gammaproteobacteria</taxon>
        <taxon>Moraxellales</taxon>
        <taxon>Moraxellaceae</taxon>
        <taxon>Acinetobacter</taxon>
    </lineage>
</organism>
<protein>
    <recommendedName>
        <fullName evidence="2">Acb2/Tad1 hairpin domain-containing protein</fullName>
    </recommendedName>
</protein>
<dbReference type="InterPro" id="IPR056098">
    <property type="entry name" value="Acb2/Tad1_hairpin"/>
</dbReference>
<gene>
    <name evidence="3" type="ORF">GAK29_03619</name>
</gene>
<dbReference type="AlphaFoldDB" id="A0A8B5S2A8"/>
<name>A0A8B5S2A8_ACIBZ</name>
<feature type="domain" description="Acb2/Tad1 hairpin" evidence="2">
    <location>
        <begin position="7"/>
        <end position="95"/>
    </location>
</feature>
<evidence type="ECO:0000313" key="3">
    <source>
        <dbReference type="EMBL" id="KAF1020482.1"/>
    </source>
</evidence>
<comment type="caution">
    <text evidence="3">The sequence shown here is derived from an EMBL/GenBank/DDBJ whole genome shotgun (WGS) entry which is preliminary data.</text>
</comment>
<accession>A0A8B5S2A8</accession>
<keyword evidence="1" id="KW-0547">Nucleotide-binding</keyword>
<dbReference type="Pfam" id="PF24729">
    <property type="entry name" value="Acb2_Tad1_hairpin"/>
    <property type="match status" value="1"/>
</dbReference>
<dbReference type="EMBL" id="WNDP01000121">
    <property type="protein sequence ID" value="KAF1020482.1"/>
    <property type="molecule type" value="Genomic_DNA"/>
</dbReference>
<dbReference type="Proteomes" id="UP000490535">
    <property type="component" value="Unassembled WGS sequence"/>
</dbReference>
<sequence>MQNQHQKIKGYRDLSQEEIDLMNEIKAIGPQVQAVIEKVQKHISTQRYNCKCDAGQQVHDLDEWDRLESATPERFAAMAKTDFQTGLMYLVRAVAQPTTF</sequence>
<dbReference type="RefSeq" id="WP_139420790.1">
    <property type="nucleotide sequence ID" value="NZ_SIRF01000012.1"/>
</dbReference>
<evidence type="ECO:0000256" key="1">
    <source>
        <dbReference type="ARBA" id="ARBA00022741"/>
    </source>
</evidence>
<reference evidence="4" key="1">
    <citation type="journal article" date="2020" name="MBio">
        <title>Horizontal gene transfer to a defensive symbiont with a reduced genome amongst a multipartite beetle microbiome.</title>
        <authorList>
            <person name="Waterworth S.C."/>
            <person name="Florez L.V."/>
            <person name="Rees E.R."/>
            <person name="Hertweck C."/>
            <person name="Kaltenpoth M."/>
            <person name="Kwan J.C."/>
        </authorList>
    </citation>
    <scope>NUCLEOTIDE SEQUENCE [LARGE SCALE GENOMIC DNA]</scope>
</reference>
<evidence type="ECO:0000259" key="2">
    <source>
        <dbReference type="Pfam" id="PF24729"/>
    </source>
</evidence>
<proteinExistence type="predicted"/>
<evidence type="ECO:0000313" key="4">
    <source>
        <dbReference type="Proteomes" id="UP000490535"/>
    </source>
</evidence>
<dbReference type="GO" id="GO:0000166">
    <property type="term" value="F:nucleotide binding"/>
    <property type="evidence" value="ECO:0007669"/>
    <property type="project" value="UniProtKB-KW"/>
</dbReference>